<dbReference type="KEGG" id="mend:L6E24_03545"/>
<reference evidence="1" key="1">
    <citation type="submission" date="2022-04" db="EMBL/GenBank/DDBJ databases">
        <title>Complete genome of Methanoplanus endosymbiosus DSM 3599.</title>
        <authorList>
            <person name="Chen S.-C."/>
            <person name="You Y.-T."/>
            <person name="Zhou Y.-Z."/>
            <person name="Lai M.-C."/>
        </authorList>
    </citation>
    <scope>NUCLEOTIDE SEQUENCE</scope>
    <source>
        <strain evidence="1">DSM 3599</strain>
    </source>
</reference>
<evidence type="ECO:0000313" key="2">
    <source>
        <dbReference type="Proteomes" id="UP001060368"/>
    </source>
</evidence>
<proteinExistence type="predicted"/>
<name>A0A9E7TKX6_9EURY</name>
<dbReference type="Proteomes" id="UP001060368">
    <property type="component" value="Chromosome"/>
</dbReference>
<accession>A0A9E7TKX6</accession>
<gene>
    <name evidence="1" type="ORF">L6E24_03545</name>
</gene>
<evidence type="ECO:0000313" key="1">
    <source>
        <dbReference type="EMBL" id="UUX93209.1"/>
    </source>
</evidence>
<protein>
    <submittedName>
        <fullName evidence="1">Uncharacterized protein</fullName>
    </submittedName>
</protein>
<sequence length="59" mass="7224">MTERFQLKNSVHVDFRLKYSPYHRFIPEMRKYNPKPIRKTPQAVSRTRYSLCLSKNRPL</sequence>
<dbReference type="EMBL" id="CP096115">
    <property type="protein sequence ID" value="UUX93209.1"/>
    <property type="molecule type" value="Genomic_DNA"/>
</dbReference>
<organism evidence="1 2">
    <name type="scientific">Methanoplanus endosymbiosus</name>
    <dbReference type="NCBI Taxonomy" id="33865"/>
    <lineage>
        <taxon>Archaea</taxon>
        <taxon>Methanobacteriati</taxon>
        <taxon>Methanobacteriota</taxon>
        <taxon>Stenosarchaea group</taxon>
        <taxon>Methanomicrobia</taxon>
        <taxon>Methanomicrobiales</taxon>
        <taxon>Methanomicrobiaceae</taxon>
        <taxon>Methanoplanus</taxon>
    </lineage>
</organism>
<dbReference type="AlphaFoldDB" id="A0A9E7TKX6"/>
<keyword evidence="2" id="KW-1185">Reference proteome</keyword>